<evidence type="ECO:0008006" key="10">
    <source>
        <dbReference type="Google" id="ProtNLM"/>
    </source>
</evidence>
<feature type="zinc finger region" description="C3H1-type" evidence="4">
    <location>
        <begin position="442"/>
        <end position="469"/>
    </location>
</feature>
<feature type="compositionally biased region" description="Basic and acidic residues" evidence="5">
    <location>
        <begin position="364"/>
        <end position="380"/>
    </location>
</feature>
<keyword evidence="9" id="KW-1185">Reference proteome</keyword>
<dbReference type="PROSITE" id="PS50103">
    <property type="entry name" value="ZF_C3H1"/>
    <property type="match status" value="1"/>
</dbReference>
<dbReference type="InterPro" id="IPR019496">
    <property type="entry name" value="NUFIP1_cons_dom"/>
</dbReference>
<reference evidence="8" key="1">
    <citation type="journal article" date="2020" name="Fungal Divers.">
        <title>Resolving the Mortierellaceae phylogeny through synthesis of multi-gene phylogenetics and phylogenomics.</title>
        <authorList>
            <person name="Vandepol N."/>
            <person name="Liber J."/>
            <person name="Desiro A."/>
            <person name="Na H."/>
            <person name="Kennedy M."/>
            <person name="Barry K."/>
            <person name="Grigoriev I.V."/>
            <person name="Miller A.N."/>
            <person name="O'Donnell K."/>
            <person name="Stajich J.E."/>
            <person name="Bonito G."/>
        </authorList>
    </citation>
    <scope>NUCLEOTIDE SEQUENCE</scope>
    <source>
        <strain evidence="8">NRRL 28262</strain>
    </source>
</reference>
<feature type="compositionally biased region" description="Low complexity" evidence="5">
    <location>
        <begin position="273"/>
        <end position="288"/>
    </location>
</feature>
<evidence type="ECO:0000256" key="3">
    <source>
        <dbReference type="ARBA" id="ARBA00022833"/>
    </source>
</evidence>
<protein>
    <recommendedName>
        <fullName evidence="10">C3H1-type domain-containing protein</fullName>
    </recommendedName>
</protein>
<dbReference type="SUPFAM" id="SSF90229">
    <property type="entry name" value="CCCH zinc finger"/>
    <property type="match status" value="1"/>
</dbReference>
<proteinExistence type="predicted"/>
<evidence type="ECO:0000313" key="8">
    <source>
        <dbReference type="EMBL" id="KAG0265850.1"/>
    </source>
</evidence>
<dbReference type="PANTHER" id="PTHR13309:SF0">
    <property type="entry name" value="FMR1-INTERACTING PROTEIN NUFIP1"/>
    <property type="match status" value="1"/>
</dbReference>
<dbReference type="PROSITE" id="PS50157">
    <property type="entry name" value="ZINC_FINGER_C2H2_2"/>
    <property type="match status" value="1"/>
</dbReference>
<dbReference type="SMART" id="SM00356">
    <property type="entry name" value="ZnF_C3H1"/>
    <property type="match status" value="1"/>
</dbReference>
<dbReference type="Pfam" id="PF18345">
    <property type="entry name" value="zf_CCCH_4"/>
    <property type="match status" value="1"/>
</dbReference>
<evidence type="ECO:0000256" key="1">
    <source>
        <dbReference type="ARBA" id="ARBA00022723"/>
    </source>
</evidence>
<dbReference type="GO" id="GO:0005634">
    <property type="term" value="C:nucleus"/>
    <property type="evidence" value="ECO:0007669"/>
    <property type="project" value="TreeGrafter"/>
</dbReference>
<dbReference type="PROSITE" id="PS00028">
    <property type="entry name" value="ZINC_FINGER_C2H2_1"/>
    <property type="match status" value="1"/>
</dbReference>
<evidence type="ECO:0000256" key="5">
    <source>
        <dbReference type="SAM" id="MobiDB-lite"/>
    </source>
</evidence>
<feature type="compositionally biased region" description="Low complexity" evidence="5">
    <location>
        <begin position="150"/>
        <end position="195"/>
    </location>
</feature>
<evidence type="ECO:0000259" key="7">
    <source>
        <dbReference type="PROSITE" id="PS50157"/>
    </source>
</evidence>
<comment type="caution">
    <text evidence="8">The sequence shown here is derived from an EMBL/GenBank/DDBJ whole genome shotgun (WGS) entry which is preliminary data.</text>
</comment>
<dbReference type="InterPro" id="IPR013087">
    <property type="entry name" value="Znf_C2H2_type"/>
</dbReference>
<dbReference type="GO" id="GO:0008270">
    <property type="term" value="F:zinc ion binding"/>
    <property type="evidence" value="ECO:0007669"/>
    <property type="project" value="UniProtKB-KW"/>
</dbReference>
<evidence type="ECO:0000256" key="2">
    <source>
        <dbReference type="ARBA" id="ARBA00022771"/>
    </source>
</evidence>
<dbReference type="InterPro" id="IPR036855">
    <property type="entry name" value="Znf_CCCH_sf"/>
</dbReference>
<feature type="compositionally biased region" description="Polar residues" evidence="5">
    <location>
        <begin position="260"/>
        <end position="272"/>
    </location>
</feature>
<dbReference type="SMART" id="SM00355">
    <property type="entry name" value="ZnF_C2H2"/>
    <property type="match status" value="2"/>
</dbReference>
<feature type="region of interest" description="Disordered" evidence="5">
    <location>
        <begin position="250"/>
        <end position="312"/>
    </location>
</feature>
<feature type="compositionally biased region" description="Polar residues" evidence="5">
    <location>
        <begin position="66"/>
        <end position="89"/>
    </location>
</feature>
<keyword evidence="2 4" id="KW-0863">Zinc-finger</keyword>
<accession>A0AAD4D4V4</accession>
<dbReference type="InterPro" id="IPR039136">
    <property type="entry name" value="NUFIP1-like"/>
</dbReference>
<dbReference type="Pfam" id="PF10453">
    <property type="entry name" value="NUFIP1"/>
    <property type="match status" value="1"/>
</dbReference>
<evidence type="ECO:0000259" key="6">
    <source>
        <dbReference type="PROSITE" id="PS50103"/>
    </source>
</evidence>
<dbReference type="Gene3D" id="4.10.1000.10">
    <property type="entry name" value="Zinc finger, CCCH-type"/>
    <property type="match status" value="1"/>
</dbReference>
<gene>
    <name evidence="8" type="ORF">BGZ95_003202</name>
</gene>
<name>A0AAD4D4V4_9FUNG</name>
<organism evidence="8 9">
    <name type="scientific">Linnemannia exigua</name>
    <dbReference type="NCBI Taxonomy" id="604196"/>
    <lineage>
        <taxon>Eukaryota</taxon>
        <taxon>Fungi</taxon>
        <taxon>Fungi incertae sedis</taxon>
        <taxon>Mucoromycota</taxon>
        <taxon>Mortierellomycotina</taxon>
        <taxon>Mortierellomycetes</taxon>
        <taxon>Mortierellales</taxon>
        <taxon>Mortierellaceae</taxon>
        <taxon>Linnemannia</taxon>
    </lineage>
</organism>
<dbReference type="EMBL" id="JAAAIL010001717">
    <property type="protein sequence ID" value="KAG0265850.1"/>
    <property type="molecule type" value="Genomic_DNA"/>
</dbReference>
<dbReference type="InterPro" id="IPR000571">
    <property type="entry name" value="Znf_CCCH"/>
</dbReference>
<feature type="region of interest" description="Disordered" evidence="5">
    <location>
        <begin position="112"/>
        <end position="195"/>
    </location>
</feature>
<dbReference type="AlphaFoldDB" id="A0AAD4D4V4"/>
<feature type="domain" description="C3H1-type" evidence="6">
    <location>
        <begin position="442"/>
        <end position="469"/>
    </location>
</feature>
<dbReference type="GO" id="GO:0003723">
    <property type="term" value="F:RNA binding"/>
    <property type="evidence" value="ECO:0007669"/>
    <property type="project" value="InterPro"/>
</dbReference>
<keyword evidence="1 4" id="KW-0479">Metal-binding</keyword>
<feature type="region of interest" description="Disordered" evidence="5">
    <location>
        <begin position="330"/>
        <end position="441"/>
    </location>
</feature>
<keyword evidence="3 4" id="KW-0862">Zinc</keyword>
<dbReference type="PANTHER" id="PTHR13309">
    <property type="entry name" value="NUCLEAR FRAGILE X MENTAL RETARDATION PROTEIN INTERACTING PROTEIN 1"/>
    <property type="match status" value="1"/>
</dbReference>
<feature type="compositionally biased region" description="Low complexity" evidence="5">
    <location>
        <begin position="130"/>
        <end position="144"/>
    </location>
</feature>
<dbReference type="GO" id="GO:0000492">
    <property type="term" value="P:box C/D snoRNP assembly"/>
    <property type="evidence" value="ECO:0007669"/>
    <property type="project" value="TreeGrafter"/>
</dbReference>
<feature type="domain" description="C2H2-type" evidence="7">
    <location>
        <begin position="205"/>
        <end position="227"/>
    </location>
</feature>
<dbReference type="Proteomes" id="UP001194580">
    <property type="component" value="Unassembled WGS sequence"/>
</dbReference>
<feature type="region of interest" description="Disordered" evidence="5">
    <location>
        <begin position="30"/>
        <end position="89"/>
    </location>
</feature>
<evidence type="ECO:0000313" key="9">
    <source>
        <dbReference type="Proteomes" id="UP001194580"/>
    </source>
</evidence>
<feature type="compositionally biased region" description="Basic and acidic residues" evidence="5">
    <location>
        <begin position="337"/>
        <end position="347"/>
    </location>
</feature>
<feature type="compositionally biased region" description="Acidic residues" evidence="5">
    <location>
        <begin position="410"/>
        <end position="420"/>
    </location>
</feature>
<sequence length="539" mass="58160">MQYQAQYQSTTQMGAAAASAAAAALSQFGYNASGSAPGVPGTPATVMSSSVGNTNPNTNAPPKPFQQPNTNDAPVQSSNMSSGGVPQADWFSNYQTPTLQQRMAVTMATNAANLDGSPMSGQPYHGGPHGRNNFQRGGHQQQHQRGGRNQRGNRNQQGGGMPRQQQQHQRPNHNQQNKQHQQNKGPAGAAPSAANADLEMEPSGFHCDACDVTFHEEAKLQTHIAAHRSCPDCQYNASPSLVAEHRKLTHRKPDQDGGAASSSGPATLSTMMASSSSSAAGGSASAGSNQNKPPQKSKPAGVDSDLIHPLAPSLNTPEEIAAWIAQRRKAWPTESNIQKKEQERQEMIAKGQIVETSSSNKNNNGRDRRGNNNKRDRQDKNASAAGDHRGKRLKTENEDTAAGVPASTEPSEEDDDDDVMDPVKDAVSSKDPTMIKQGTQTARPRTKCRYFIRGSCNRGDKCPYIHDTAAAAKVQKNNQTSNKKDEFRSRPSLLKMLLSGEIKDEKNKLLEAMRYIVENNFFDKQEPTGALVEEVAMES</sequence>
<evidence type="ECO:0000256" key="4">
    <source>
        <dbReference type="PROSITE-ProRule" id="PRU00723"/>
    </source>
</evidence>